<dbReference type="Proteomes" id="UP001230220">
    <property type="component" value="Unassembled WGS sequence"/>
</dbReference>
<dbReference type="InterPro" id="IPR000477">
    <property type="entry name" value="RT_dom"/>
</dbReference>
<keyword evidence="2" id="KW-0695">RNA-directed DNA polymerase</keyword>
<dbReference type="InterPro" id="IPR043502">
    <property type="entry name" value="DNA/RNA_pol_sf"/>
</dbReference>
<keyword evidence="2" id="KW-0808">Transferase</keyword>
<dbReference type="InterPro" id="IPR051083">
    <property type="entry name" value="GrpII_Intron_Splice-Mob/Def"/>
</dbReference>
<evidence type="ECO:0000313" key="2">
    <source>
        <dbReference type="EMBL" id="MDQ0362481.1"/>
    </source>
</evidence>
<sequence length="633" mass="74972">MNTKVRKENRKLKNQSISYSEYYGMTEIFDELYKRSSEGAIFHKLMDTISSNANILLSYRTIKRNKGSKSEGIDGITIRDLEKLPQEEFIRKVQKRFKRYLPRKVKRVEIPKENGKMRPLGIPSIWDRITQQCILQVLEPICEAKFYKHSYGFRPLNSAENAIGVCMYRMNHTKMSYVVDMDIQSFFDEVNHTKLMRQIWTLGIRDKQLLVIIRKILKAPIVMPTGETIIPTKGTPQGGVLSPLLANINLNEFDWWIANQWEERDCKELKPQFNKKGVRDKANSYRKLRNKTSLKEMYIVRYCDDFKIFCRNRSTANKIYHAIEMWLEERLKLPISKEKSKVTNLKKESSEFLGFSLRLVEKSNRHVCHSHVSAKAQKRIKGSLKAQMKCIRKAEKESTLKEEIRKYNCMVIGIHNYYNKATHVNRDFNVIGYQMMRSFYNRFKREGLTSRGKYDGKDKGIRKYMSSKMVRYLNGYPILPIDYVQTKISWLRKRNINIYTVEGRKLIHETQKSVEEWKIQWLREHPIISERASIEYNDNRLSLFIAQKGRCAVSGIELVLEDVHCHHKELWSKTKDDSYHNLIIIHKEIHYLIHATDGNFISIILNRWNLNEKQLEKLNKLRKLINNSELKMH</sequence>
<dbReference type="InterPro" id="IPR003615">
    <property type="entry name" value="HNH_nuc"/>
</dbReference>
<dbReference type="RefSeq" id="WP_307410143.1">
    <property type="nucleotide sequence ID" value="NZ_JAUSUR010000007.1"/>
</dbReference>
<comment type="caution">
    <text evidence="2">The sequence shown here is derived from an EMBL/GenBank/DDBJ whole genome shotgun (WGS) entry which is preliminary data.</text>
</comment>
<dbReference type="InterPro" id="IPR030931">
    <property type="entry name" value="Group_II_RT_mat"/>
</dbReference>
<gene>
    <name evidence="2" type="ORF">J2S15_003235</name>
</gene>
<dbReference type="CDD" id="cd01651">
    <property type="entry name" value="RT_G2_intron"/>
    <property type="match status" value="1"/>
</dbReference>
<dbReference type="GO" id="GO:0003964">
    <property type="term" value="F:RNA-directed DNA polymerase activity"/>
    <property type="evidence" value="ECO:0007669"/>
    <property type="project" value="UniProtKB-KW"/>
</dbReference>
<protein>
    <submittedName>
        <fullName evidence="2">Group II intron reverse transcriptase/maturase</fullName>
    </submittedName>
</protein>
<evidence type="ECO:0000259" key="1">
    <source>
        <dbReference type="PROSITE" id="PS50878"/>
    </source>
</evidence>
<name>A0ABU0E6Z1_9FIRM</name>
<dbReference type="PANTHER" id="PTHR34047">
    <property type="entry name" value="NUCLEAR INTRON MATURASE 1, MITOCHONDRIAL-RELATED"/>
    <property type="match status" value="1"/>
</dbReference>
<organism evidence="2 3">
    <name type="scientific">Breznakia pachnodae</name>
    <dbReference type="NCBI Taxonomy" id="265178"/>
    <lineage>
        <taxon>Bacteria</taxon>
        <taxon>Bacillati</taxon>
        <taxon>Bacillota</taxon>
        <taxon>Erysipelotrichia</taxon>
        <taxon>Erysipelotrichales</taxon>
        <taxon>Erysipelotrichaceae</taxon>
        <taxon>Breznakia</taxon>
    </lineage>
</organism>
<keyword evidence="3" id="KW-1185">Reference proteome</keyword>
<proteinExistence type="predicted"/>
<dbReference type="CDD" id="cd00085">
    <property type="entry name" value="HNHc"/>
    <property type="match status" value="1"/>
</dbReference>
<reference evidence="2 3" key="1">
    <citation type="submission" date="2023-07" db="EMBL/GenBank/DDBJ databases">
        <title>Genomic Encyclopedia of Type Strains, Phase IV (KMG-IV): sequencing the most valuable type-strain genomes for metagenomic binning, comparative biology and taxonomic classification.</title>
        <authorList>
            <person name="Goeker M."/>
        </authorList>
    </citation>
    <scope>NUCLEOTIDE SEQUENCE [LARGE SCALE GENOMIC DNA]</scope>
    <source>
        <strain evidence="2 3">DSM 16784</strain>
    </source>
</reference>
<evidence type="ECO:0000313" key="3">
    <source>
        <dbReference type="Proteomes" id="UP001230220"/>
    </source>
</evidence>
<dbReference type="Pfam" id="PF00078">
    <property type="entry name" value="RVT_1"/>
    <property type="match status" value="1"/>
</dbReference>
<accession>A0ABU0E6Z1</accession>
<dbReference type="PROSITE" id="PS50878">
    <property type="entry name" value="RT_POL"/>
    <property type="match status" value="1"/>
</dbReference>
<dbReference type="PANTHER" id="PTHR34047:SF8">
    <property type="entry name" value="PROTEIN YKFC"/>
    <property type="match status" value="1"/>
</dbReference>
<feature type="domain" description="Reverse transcriptase" evidence="1">
    <location>
        <begin position="91"/>
        <end position="357"/>
    </location>
</feature>
<keyword evidence="2" id="KW-0548">Nucleotidyltransferase</keyword>
<dbReference type="SUPFAM" id="SSF56672">
    <property type="entry name" value="DNA/RNA polymerases"/>
    <property type="match status" value="1"/>
</dbReference>
<dbReference type="NCBIfam" id="TIGR04416">
    <property type="entry name" value="group_II_RT_mat"/>
    <property type="match status" value="1"/>
</dbReference>
<dbReference type="EMBL" id="JAUSUR010000007">
    <property type="protein sequence ID" value="MDQ0362481.1"/>
    <property type="molecule type" value="Genomic_DNA"/>
</dbReference>